<reference evidence="1 2" key="1">
    <citation type="submission" date="2015-11" db="EMBL/GenBank/DDBJ databases">
        <title>Genomic analysis of 38 Legionella species identifies large and diverse effector repertoires.</title>
        <authorList>
            <person name="Burstein D."/>
            <person name="Amaro F."/>
            <person name="Zusman T."/>
            <person name="Lifshitz Z."/>
            <person name="Cohen O."/>
            <person name="Gilbert J.A."/>
            <person name="Pupko T."/>
            <person name="Shuman H.A."/>
            <person name="Segal G."/>
        </authorList>
    </citation>
    <scope>NUCLEOTIDE SEQUENCE [LARGE SCALE GENOMIC DNA]</scope>
    <source>
        <strain evidence="1 2">BL-540</strain>
    </source>
</reference>
<keyword evidence="2" id="KW-1185">Reference proteome</keyword>
<sequence length="863" mass="99973">MKLTIEDVEYEIEDVFHLIAIINTSASYSHQSIILQLLESSDFSKIITKHSHLRSLFGSLEDHEIFKVIKYILSEPQEFQRLISTVYELNELVTVLKPDHAQSVIEHILDTPTEINRLIKDEEGFQTFINFLDANGSNIIDRIFSAIPGLDQDEFNRYMGYYKNLLIFSKKYPHLQGRLLNKTTLSNANFSQLLEFIKSIRIYEPIDESTRQRMLTSLRNRIMQFILNERQAIHFTLFIEIASNFLSDEDRTSLFKMMENNRQFLKARIKTLDELIGYLKCLPAQLSYRLFHLILNDSELFRHFIRNNDTLYSLYPQTEFSKPENALLATREQLSNLKSFSIFSGKPMGSHLWQSTLQYEKVSPDLKSKLHLQSVTRGKPKALAEIIGDVVAEEETHFLNTLQNRHKHVLTEIVEKAIPDHFRLERIFNCFLLKSRPFPLKELFSLIPNDLACKLVQCIVQNEKLHATVDLLSLIPLPSCHALKVAIDESESDFNFARLKDEITFGIKRSRFRYATLNLLFRILLEKNKRIPALSPIKPPITDLVDFVKLKLRLLKLYVATLFYAQSYEKLKVQAIRLNETVAWIEGYRRGLLNGEGMDFEEIVQDFCENNTMFIEDRQLEEQSAFKEVLRLLETEPDLTCSLLRCPQFRTLFTGKELLGFALIDETIANCLLDTLIAQFKSRELFLQDIKELLAVYPHFTIHFIDTIILKYECKEINFKNIETLITVHPDLTYTFLQRLNLGCFQLLSIADCHPKAAKAILQTAHQFKLLTDLLGLNDCLVLLAKKHRETAKYIFSDSTLSEQLTEGNVLEIAAFAPQVIEYLLANKVIMGRVSEKAKAVLNELFEQSGLNPEMDFQSLRLG</sequence>
<protein>
    <submittedName>
        <fullName evidence="1">Uncharacterized protein</fullName>
    </submittedName>
</protein>
<organism evidence="1 2">
    <name type="scientific">Legionella jordanis</name>
    <dbReference type="NCBI Taxonomy" id="456"/>
    <lineage>
        <taxon>Bacteria</taxon>
        <taxon>Pseudomonadati</taxon>
        <taxon>Pseudomonadota</taxon>
        <taxon>Gammaproteobacteria</taxon>
        <taxon>Legionellales</taxon>
        <taxon>Legionellaceae</taxon>
        <taxon>Legionella</taxon>
    </lineage>
</organism>
<proteinExistence type="predicted"/>
<comment type="caution">
    <text evidence="1">The sequence shown here is derived from an EMBL/GenBank/DDBJ whole genome shotgun (WGS) entry which is preliminary data.</text>
</comment>
<dbReference type="OrthoDB" id="10008853at2"/>
<evidence type="ECO:0000313" key="1">
    <source>
        <dbReference type="EMBL" id="KTD16360.1"/>
    </source>
</evidence>
<dbReference type="EMBL" id="LNYJ01000011">
    <property type="protein sequence ID" value="KTD16360.1"/>
    <property type="molecule type" value="Genomic_DNA"/>
</dbReference>
<dbReference type="PATRIC" id="fig|456.5.peg.703"/>
<gene>
    <name evidence="1" type="ORF">Ljor_0666</name>
</gene>
<dbReference type="RefSeq" id="WP_058470221.1">
    <property type="nucleotide sequence ID" value="NZ_CAAAIC010000004.1"/>
</dbReference>
<dbReference type="AlphaFoldDB" id="A0A0W0V8G3"/>
<evidence type="ECO:0000313" key="2">
    <source>
        <dbReference type="Proteomes" id="UP000055035"/>
    </source>
</evidence>
<dbReference type="Proteomes" id="UP000055035">
    <property type="component" value="Unassembled WGS sequence"/>
</dbReference>
<accession>A0A0W0V8G3</accession>
<name>A0A0W0V8G3_9GAMM</name>